<evidence type="ECO:0000256" key="1">
    <source>
        <dbReference type="ARBA" id="ARBA00001755"/>
    </source>
</evidence>
<name>A0ABS4JS16_9FIRM</name>
<dbReference type="Pfam" id="PF01593">
    <property type="entry name" value="Amino_oxidase"/>
    <property type="match status" value="1"/>
</dbReference>
<dbReference type="GO" id="GO:0004729">
    <property type="term" value="F:oxygen-dependent protoporphyrinogen oxidase activity"/>
    <property type="evidence" value="ECO:0007669"/>
    <property type="project" value="UniProtKB-EC"/>
</dbReference>
<protein>
    <recommendedName>
        <fullName evidence="6 11">Coproporphyrinogen III oxidase</fullName>
        <ecNumber evidence="5 11">1.3.3.15</ecNumber>
    </recommendedName>
</protein>
<dbReference type="EC" id="1.3.3.15" evidence="5 11"/>
<evidence type="ECO:0000259" key="12">
    <source>
        <dbReference type="Pfam" id="PF01593"/>
    </source>
</evidence>
<comment type="function">
    <text evidence="11">Involved in coproporphyrin-dependent heme b biosynthesis. Catalyzes the oxidation of coproporphyrinogen III to coproporphyrin III.</text>
</comment>
<evidence type="ECO:0000313" key="14">
    <source>
        <dbReference type="Proteomes" id="UP001519289"/>
    </source>
</evidence>
<comment type="caution">
    <text evidence="13">The sequence shown here is derived from an EMBL/GenBank/DDBJ whole genome shotgun (WGS) entry which is preliminary data.</text>
</comment>
<gene>
    <name evidence="13" type="ORF">J2Z79_001737</name>
</gene>
<evidence type="ECO:0000256" key="2">
    <source>
        <dbReference type="ARBA" id="ARBA00001974"/>
    </source>
</evidence>
<comment type="similarity">
    <text evidence="4 11">Belongs to the protoporphyrinogen/coproporphyrinogen oxidase family. Coproporphyrinogen III oxidase subfamily.</text>
</comment>
<dbReference type="Gene3D" id="3.50.50.60">
    <property type="entry name" value="FAD/NAD(P)-binding domain"/>
    <property type="match status" value="1"/>
</dbReference>
<proteinExistence type="inferred from homology"/>
<dbReference type="InterPro" id="IPR004572">
    <property type="entry name" value="Protoporphyrinogen_oxidase"/>
</dbReference>
<accession>A0ABS4JS16</accession>
<comment type="pathway">
    <text evidence="3 11">Porphyrin-containing compound metabolism; protoheme biosynthesis.</text>
</comment>
<dbReference type="SUPFAM" id="SSF51905">
    <property type="entry name" value="FAD/NAD(P)-binding domain"/>
    <property type="match status" value="1"/>
</dbReference>
<dbReference type="RefSeq" id="WP_209466459.1">
    <property type="nucleotide sequence ID" value="NZ_JAGGLG010000012.1"/>
</dbReference>
<evidence type="ECO:0000256" key="7">
    <source>
        <dbReference type="ARBA" id="ARBA00022630"/>
    </source>
</evidence>
<evidence type="ECO:0000256" key="4">
    <source>
        <dbReference type="ARBA" id="ARBA00008310"/>
    </source>
</evidence>
<dbReference type="EMBL" id="JAGGLG010000012">
    <property type="protein sequence ID" value="MBP2018329.1"/>
    <property type="molecule type" value="Genomic_DNA"/>
</dbReference>
<sequence length="468" mass="51144">MQERILIAGGGMTGLSAAYSLLKKAQAAGRNPEIILVEKENRLGGKTQTEVVDGMIIEEGPDSVIAYKPWAVELARELGLETVGTNPRIRSTYILHKNRLEQLPVGMQVMIPTEVWPFLTTRLLTPWGKLRAGLEPFVPVRRSDEDESIGSFVGRRFGREVLENIAGPLMGGIYGGDFNAVSMKATFPRFLAMEREGGSLLLQAWRNKALKPKGPTGSAFVTVKGGLNRLVQALVARLEGRVRLLTGVSLTGLVPGPERRGYVAGLDDGQRIEADAVILALPAYASAGLVRDWLPDVASELSAIPYHHSVVAALAYNRSDVSHPLDASGFLVPVREPTVVTASTWVSSKWPHAVPEDKVLIRCFIGRGVGRDWTKEPDDLIIAHARKELERLMGLTAEPILTRVFKWRRAMPQYLVGHLDRMDRVDRLIAQAPGLYLGGAAFRGVGLPDCVREGAQAAEKAARHLGWV</sequence>
<dbReference type="Gene3D" id="1.10.3110.10">
    <property type="entry name" value="protoporphyrinogen ix oxidase, domain 3"/>
    <property type="match status" value="1"/>
</dbReference>
<organism evidence="13 14">
    <name type="scientific">Symbiobacterium terraclitae</name>
    <dbReference type="NCBI Taxonomy" id="557451"/>
    <lineage>
        <taxon>Bacteria</taxon>
        <taxon>Bacillati</taxon>
        <taxon>Bacillota</taxon>
        <taxon>Clostridia</taxon>
        <taxon>Eubacteriales</taxon>
        <taxon>Symbiobacteriaceae</taxon>
        <taxon>Symbiobacterium</taxon>
    </lineage>
</organism>
<keyword evidence="8 11" id="KW-0274">FAD</keyword>
<evidence type="ECO:0000256" key="5">
    <source>
        <dbReference type="ARBA" id="ARBA00012402"/>
    </source>
</evidence>
<keyword evidence="10 11" id="KW-0350">Heme biosynthesis</keyword>
<dbReference type="SUPFAM" id="SSF54373">
    <property type="entry name" value="FAD-linked reductases, C-terminal domain"/>
    <property type="match status" value="1"/>
</dbReference>
<dbReference type="InterPro" id="IPR002937">
    <property type="entry name" value="Amino_oxidase"/>
</dbReference>
<evidence type="ECO:0000256" key="10">
    <source>
        <dbReference type="ARBA" id="ARBA00023133"/>
    </source>
</evidence>
<evidence type="ECO:0000256" key="6">
    <source>
        <dbReference type="ARBA" id="ARBA00019046"/>
    </source>
</evidence>
<dbReference type="InterPro" id="IPR036188">
    <property type="entry name" value="FAD/NAD-bd_sf"/>
</dbReference>
<dbReference type="Proteomes" id="UP001519289">
    <property type="component" value="Unassembled WGS sequence"/>
</dbReference>
<evidence type="ECO:0000256" key="11">
    <source>
        <dbReference type="RuleBase" id="RU364052"/>
    </source>
</evidence>
<comment type="subcellular location">
    <subcellularLocation>
        <location evidence="11">Cytoplasm</location>
    </subcellularLocation>
</comment>
<keyword evidence="11" id="KW-0963">Cytoplasm</keyword>
<evidence type="ECO:0000256" key="8">
    <source>
        <dbReference type="ARBA" id="ARBA00022827"/>
    </source>
</evidence>
<evidence type="ECO:0000256" key="3">
    <source>
        <dbReference type="ARBA" id="ARBA00004744"/>
    </source>
</evidence>
<keyword evidence="7 11" id="KW-0285">Flavoprotein</keyword>
<feature type="domain" description="Amine oxidase" evidence="12">
    <location>
        <begin position="12"/>
        <end position="460"/>
    </location>
</feature>
<reference evidence="13 14" key="1">
    <citation type="submission" date="2021-03" db="EMBL/GenBank/DDBJ databases">
        <title>Genomic Encyclopedia of Type Strains, Phase IV (KMG-IV): sequencing the most valuable type-strain genomes for metagenomic binning, comparative biology and taxonomic classification.</title>
        <authorList>
            <person name="Goeker M."/>
        </authorList>
    </citation>
    <scope>NUCLEOTIDE SEQUENCE [LARGE SCALE GENOMIC DNA]</scope>
    <source>
        <strain evidence="13 14">DSM 27138</strain>
    </source>
</reference>
<evidence type="ECO:0000256" key="9">
    <source>
        <dbReference type="ARBA" id="ARBA00023002"/>
    </source>
</evidence>
<dbReference type="PANTHER" id="PTHR42923:SF3">
    <property type="entry name" value="PROTOPORPHYRINOGEN OXIDASE"/>
    <property type="match status" value="1"/>
</dbReference>
<dbReference type="PANTHER" id="PTHR42923">
    <property type="entry name" value="PROTOPORPHYRINOGEN OXIDASE"/>
    <property type="match status" value="1"/>
</dbReference>
<keyword evidence="14" id="KW-1185">Reference proteome</keyword>
<dbReference type="Gene3D" id="3.90.660.20">
    <property type="entry name" value="Protoporphyrinogen oxidase, mitochondrial, domain 2"/>
    <property type="match status" value="1"/>
</dbReference>
<evidence type="ECO:0000313" key="13">
    <source>
        <dbReference type="EMBL" id="MBP2018329.1"/>
    </source>
</evidence>
<comment type="catalytic activity">
    <reaction evidence="1">
        <text>coproporphyrinogen III + 3 O2 = coproporphyrin III + 3 H2O2</text>
        <dbReference type="Rhea" id="RHEA:43436"/>
        <dbReference type="ChEBI" id="CHEBI:15379"/>
        <dbReference type="ChEBI" id="CHEBI:16240"/>
        <dbReference type="ChEBI" id="CHEBI:57309"/>
        <dbReference type="ChEBI" id="CHEBI:131725"/>
        <dbReference type="EC" id="1.3.3.15"/>
    </reaction>
    <physiologicalReaction direction="left-to-right" evidence="1">
        <dbReference type="Rhea" id="RHEA:43437"/>
    </physiologicalReaction>
</comment>
<keyword evidence="9 11" id="KW-0560">Oxidoreductase</keyword>
<dbReference type="InterPro" id="IPR050464">
    <property type="entry name" value="Zeta_carotene_desat/Oxidored"/>
</dbReference>
<comment type="cofactor">
    <cofactor evidence="2 11">
        <name>FAD</name>
        <dbReference type="ChEBI" id="CHEBI:57692"/>
    </cofactor>
</comment>
<dbReference type="NCBIfam" id="TIGR00562">
    <property type="entry name" value="proto_IX_ox"/>
    <property type="match status" value="1"/>
</dbReference>